<evidence type="ECO:0000256" key="1">
    <source>
        <dbReference type="SAM" id="SignalP"/>
    </source>
</evidence>
<dbReference type="Proteomes" id="UP000539175">
    <property type="component" value="Unassembled WGS sequence"/>
</dbReference>
<evidence type="ECO:0000313" key="2">
    <source>
        <dbReference type="EMBL" id="MBB6251631.1"/>
    </source>
</evidence>
<dbReference type="EMBL" id="JACIIZ010000005">
    <property type="protein sequence ID" value="MBB6251631.1"/>
    <property type="molecule type" value="Genomic_DNA"/>
</dbReference>
<keyword evidence="3" id="KW-1185">Reference proteome</keyword>
<feature type="signal peptide" evidence="1">
    <location>
        <begin position="1"/>
        <end position="19"/>
    </location>
</feature>
<evidence type="ECO:0000313" key="3">
    <source>
        <dbReference type="Proteomes" id="UP000539175"/>
    </source>
</evidence>
<keyword evidence="1" id="KW-0732">Signal</keyword>
<accession>A0A7X0AZN1</accession>
<feature type="chain" id="PRO_5030525893" evidence="1">
    <location>
        <begin position="20"/>
        <end position="154"/>
    </location>
</feature>
<proteinExistence type="predicted"/>
<name>A0A7X0AZN1_9PROT</name>
<reference evidence="2 3" key="1">
    <citation type="submission" date="2020-08" db="EMBL/GenBank/DDBJ databases">
        <title>Genomic Encyclopedia of Type Strains, Phase IV (KMG-IV): sequencing the most valuable type-strain genomes for metagenomic binning, comparative biology and taxonomic classification.</title>
        <authorList>
            <person name="Goeker M."/>
        </authorList>
    </citation>
    <scope>NUCLEOTIDE SEQUENCE [LARGE SCALE GENOMIC DNA]</scope>
    <source>
        <strain evidence="2 3">DSM 22198</strain>
    </source>
</reference>
<organism evidence="2 3">
    <name type="scientific">Nitrospirillum iridis</name>
    <dbReference type="NCBI Taxonomy" id="765888"/>
    <lineage>
        <taxon>Bacteria</taxon>
        <taxon>Pseudomonadati</taxon>
        <taxon>Pseudomonadota</taxon>
        <taxon>Alphaproteobacteria</taxon>
        <taxon>Rhodospirillales</taxon>
        <taxon>Azospirillaceae</taxon>
        <taxon>Nitrospirillum</taxon>
    </lineage>
</organism>
<sequence>MRRIAVFMSGLLVLTAVDAAWGQGTAQKANPPPSAGKGPTIAVDPAACQWAVRHEPAPDVAYQPGVDVNGDPVVPADLEGGPRLQVPQRIDIPLTARLASTLPQVAGVARPRADAYLGVLTVEGDQVLFNGQPLTDPAEEELAALCRQQGVSGQ</sequence>
<gene>
    <name evidence="2" type="ORF">FHS74_002182</name>
</gene>
<comment type="caution">
    <text evidence="2">The sequence shown here is derived from an EMBL/GenBank/DDBJ whole genome shotgun (WGS) entry which is preliminary data.</text>
</comment>
<dbReference type="RefSeq" id="WP_184800258.1">
    <property type="nucleotide sequence ID" value="NZ_JACIIZ010000005.1"/>
</dbReference>
<protein>
    <submittedName>
        <fullName evidence="2">Uncharacterized protein</fullName>
    </submittedName>
</protein>
<dbReference type="AlphaFoldDB" id="A0A7X0AZN1"/>